<proteinExistence type="predicted"/>
<sequence>MAIQAPAKIQILAPEILSEIFQYCFPEDDYRRSTRRLDHAPLLLGRVCSRWRTVSLSTPDLWCNFSIGQYPPVFVADCRKDLDATRVLIARSASRPLSIFIQYDRNYSGRDLLPEIFDMIVSQSWRWKEIDMTVPIDFANILLAPFHAGTLPQLVNFDSVILGEGSASGHSIHLSSAPRLQRFHHDTYAEGVHIDFGGPIHVIRSVDVILFDNPRVSLSDLFTCLTHCPLLTKLDITIAESSRNSLPRELPPTIQLSHLRELSLWLFVGVDPCHLFDRLFLSALISLDLQMHVDDDDDTYTDWPHLKSMLSNSRPPLQTLLLHCVPISEATLIECLSYTPCLISFTIGEMKCTDTTLERLTMDNTDTSRSFCPCLEEVEFGSESSFSELAMIAMILSRRSSANPTGTTTGNSLQFVNCGPSVTRSIRSNPDIAKCLEAGLKLNPY</sequence>
<dbReference type="STRING" id="50990.A0A4Y7PSI1"/>
<evidence type="ECO:0000313" key="1">
    <source>
        <dbReference type="EMBL" id="TDL18135.1"/>
    </source>
</evidence>
<reference evidence="1 2" key="1">
    <citation type="submission" date="2018-06" db="EMBL/GenBank/DDBJ databases">
        <title>A transcriptomic atlas of mushroom development highlights an independent origin of complex multicellularity.</title>
        <authorList>
            <consortium name="DOE Joint Genome Institute"/>
            <person name="Krizsan K."/>
            <person name="Almasi E."/>
            <person name="Merenyi Z."/>
            <person name="Sahu N."/>
            <person name="Viragh M."/>
            <person name="Koszo T."/>
            <person name="Mondo S."/>
            <person name="Kiss B."/>
            <person name="Balint B."/>
            <person name="Kues U."/>
            <person name="Barry K."/>
            <person name="Hegedus J.C."/>
            <person name="Henrissat B."/>
            <person name="Johnson J."/>
            <person name="Lipzen A."/>
            <person name="Ohm R."/>
            <person name="Nagy I."/>
            <person name="Pangilinan J."/>
            <person name="Yan J."/>
            <person name="Xiong Y."/>
            <person name="Grigoriev I.V."/>
            <person name="Hibbett D.S."/>
            <person name="Nagy L.G."/>
        </authorList>
    </citation>
    <scope>NUCLEOTIDE SEQUENCE [LARGE SCALE GENOMIC DNA]</scope>
    <source>
        <strain evidence="1 2">SZMC22713</strain>
    </source>
</reference>
<protein>
    <submittedName>
        <fullName evidence="1">Uncharacterized protein</fullName>
    </submittedName>
</protein>
<keyword evidence="2" id="KW-1185">Reference proteome</keyword>
<organism evidence="1 2">
    <name type="scientific">Rickenella mellea</name>
    <dbReference type="NCBI Taxonomy" id="50990"/>
    <lineage>
        <taxon>Eukaryota</taxon>
        <taxon>Fungi</taxon>
        <taxon>Dikarya</taxon>
        <taxon>Basidiomycota</taxon>
        <taxon>Agaricomycotina</taxon>
        <taxon>Agaricomycetes</taxon>
        <taxon>Hymenochaetales</taxon>
        <taxon>Rickenellaceae</taxon>
        <taxon>Rickenella</taxon>
    </lineage>
</organism>
<name>A0A4Y7PSI1_9AGAM</name>
<dbReference type="AlphaFoldDB" id="A0A4Y7PSI1"/>
<gene>
    <name evidence="1" type="ORF">BD410DRAFT_793627</name>
</gene>
<dbReference type="VEuPathDB" id="FungiDB:BD410DRAFT_793627"/>
<evidence type="ECO:0000313" key="2">
    <source>
        <dbReference type="Proteomes" id="UP000294933"/>
    </source>
</evidence>
<dbReference type="Proteomes" id="UP000294933">
    <property type="component" value="Unassembled WGS sequence"/>
</dbReference>
<dbReference type="OrthoDB" id="3253362at2759"/>
<dbReference type="Gene3D" id="3.80.10.10">
    <property type="entry name" value="Ribonuclease Inhibitor"/>
    <property type="match status" value="1"/>
</dbReference>
<dbReference type="EMBL" id="ML170212">
    <property type="protein sequence ID" value="TDL18135.1"/>
    <property type="molecule type" value="Genomic_DNA"/>
</dbReference>
<dbReference type="SUPFAM" id="SSF52047">
    <property type="entry name" value="RNI-like"/>
    <property type="match status" value="1"/>
</dbReference>
<accession>A0A4Y7PSI1</accession>
<dbReference type="InterPro" id="IPR032675">
    <property type="entry name" value="LRR_dom_sf"/>
</dbReference>
<dbReference type="Gene3D" id="1.20.1280.50">
    <property type="match status" value="1"/>
</dbReference>